<gene>
    <name evidence="3" type="ORF">LPTSP2_30500</name>
</gene>
<dbReference type="Pfam" id="PF08242">
    <property type="entry name" value="Methyltransf_12"/>
    <property type="match status" value="1"/>
</dbReference>
<comment type="caution">
    <text evidence="3">The sequence shown here is derived from an EMBL/GenBank/DDBJ whole genome shotgun (WGS) entry which is preliminary data.</text>
</comment>
<evidence type="ECO:0000256" key="1">
    <source>
        <dbReference type="ARBA" id="ARBA00022679"/>
    </source>
</evidence>
<dbReference type="PANTHER" id="PTHR43861">
    <property type="entry name" value="TRANS-ACONITATE 2-METHYLTRANSFERASE-RELATED"/>
    <property type="match status" value="1"/>
</dbReference>
<dbReference type="InterPro" id="IPR013217">
    <property type="entry name" value="Methyltransf_12"/>
</dbReference>
<name>A0A2P2DGI2_9LEPT</name>
<sequence length="198" mass="22360">METNVFDQMAKLYDTDDRIQLAKRILDKLVPFLHNTNESSLLDFGCGTGLLGIPLCSNYKQVILCDDSLPMLDVANFKIKSQGIKNAKTMSPSDMALDKSFLVDNILLSLVLLHIPDTQSILKFLYDHLKPNGKLFIVDFCKNEKVSHSKIHNGFLLEDLESILKTIGYHTVNAKVILEEKKVFMNQDASLFLLIAEK</sequence>
<dbReference type="OrthoDB" id="9791837at2"/>
<dbReference type="RefSeq" id="WP_108960624.1">
    <property type="nucleotide sequence ID" value="NZ_BFAZ01000009.1"/>
</dbReference>
<evidence type="ECO:0000259" key="2">
    <source>
        <dbReference type="Pfam" id="PF08242"/>
    </source>
</evidence>
<dbReference type="AlphaFoldDB" id="A0A2P2DGI2"/>
<dbReference type="PANTHER" id="PTHR43861:SF3">
    <property type="entry name" value="PUTATIVE (AFU_ORTHOLOGUE AFUA_2G14390)-RELATED"/>
    <property type="match status" value="1"/>
</dbReference>
<keyword evidence="4" id="KW-1185">Reference proteome</keyword>
<dbReference type="SUPFAM" id="SSF53335">
    <property type="entry name" value="S-adenosyl-L-methionine-dependent methyltransferases"/>
    <property type="match status" value="1"/>
</dbReference>
<evidence type="ECO:0000313" key="4">
    <source>
        <dbReference type="Proteomes" id="UP000245206"/>
    </source>
</evidence>
<dbReference type="GO" id="GO:0008168">
    <property type="term" value="F:methyltransferase activity"/>
    <property type="evidence" value="ECO:0007669"/>
    <property type="project" value="UniProtKB-KW"/>
</dbReference>
<protein>
    <submittedName>
        <fullName evidence="3">Methyltransferase, UbiE/COQ5 family</fullName>
    </submittedName>
</protein>
<dbReference type="Gene3D" id="3.40.50.150">
    <property type="entry name" value="Vaccinia Virus protein VP39"/>
    <property type="match status" value="1"/>
</dbReference>
<keyword evidence="1 3" id="KW-0808">Transferase</keyword>
<accession>A0A2P2DGI2</accession>
<keyword evidence="3" id="KW-0489">Methyltransferase</keyword>
<organism evidence="3 4">
    <name type="scientific">Leptospira ellinghausenii</name>
    <dbReference type="NCBI Taxonomy" id="1917822"/>
    <lineage>
        <taxon>Bacteria</taxon>
        <taxon>Pseudomonadati</taxon>
        <taxon>Spirochaetota</taxon>
        <taxon>Spirochaetia</taxon>
        <taxon>Leptospirales</taxon>
        <taxon>Leptospiraceae</taxon>
        <taxon>Leptospira</taxon>
    </lineage>
</organism>
<feature type="domain" description="Methyltransferase type 12" evidence="2">
    <location>
        <begin position="42"/>
        <end position="135"/>
    </location>
</feature>
<reference evidence="4" key="1">
    <citation type="journal article" date="2019" name="Microbiol. Immunol.">
        <title>Molecular and phenotypic characterization of Leptospira johnsonii sp. nov., Leptospira ellinghausenii sp. nov. and Leptospira ryugenii sp. nov. isolated from soil and water in Japan.</title>
        <authorList>
            <person name="Masuzawa T."/>
            <person name="Saito M."/>
            <person name="Nakao R."/>
            <person name="Nikaido Y."/>
            <person name="Matsumoto M."/>
            <person name="Ogawa M."/>
            <person name="Yokoyama M."/>
            <person name="Hidaka Y."/>
            <person name="Tomita J."/>
            <person name="Sakakibara K."/>
            <person name="Suzuki K."/>
            <person name="Yasuda S."/>
            <person name="Sato H."/>
            <person name="Yamaguchi M."/>
            <person name="Yoshida S.I."/>
            <person name="Koizumi N."/>
            <person name="Kawamura Y."/>
        </authorList>
    </citation>
    <scope>NUCLEOTIDE SEQUENCE [LARGE SCALE GENOMIC DNA]</scope>
    <source>
        <strain evidence="4">E18</strain>
    </source>
</reference>
<evidence type="ECO:0000313" key="3">
    <source>
        <dbReference type="EMBL" id="GBF43747.1"/>
    </source>
</evidence>
<dbReference type="EMBL" id="BFAZ01000009">
    <property type="protein sequence ID" value="GBF43747.1"/>
    <property type="molecule type" value="Genomic_DNA"/>
</dbReference>
<dbReference type="GO" id="GO:0032259">
    <property type="term" value="P:methylation"/>
    <property type="evidence" value="ECO:0007669"/>
    <property type="project" value="UniProtKB-KW"/>
</dbReference>
<dbReference type="InterPro" id="IPR029063">
    <property type="entry name" value="SAM-dependent_MTases_sf"/>
</dbReference>
<dbReference type="Proteomes" id="UP000245206">
    <property type="component" value="Unassembled WGS sequence"/>
</dbReference>
<proteinExistence type="predicted"/>
<dbReference type="CDD" id="cd02440">
    <property type="entry name" value="AdoMet_MTases"/>
    <property type="match status" value="1"/>
</dbReference>